<dbReference type="GO" id="GO:0050806">
    <property type="term" value="P:positive regulation of synaptic transmission"/>
    <property type="evidence" value="ECO:0007669"/>
    <property type="project" value="Ensembl"/>
</dbReference>
<dbReference type="GO" id="GO:0021545">
    <property type="term" value="P:cranial nerve development"/>
    <property type="evidence" value="ECO:0007669"/>
    <property type="project" value="Ensembl"/>
</dbReference>
<comment type="subunit">
    <text evidence="2">Homotrimer.</text>
</comment>
<evidence type="ECO:0000256" key="3">
    <source>
        <dbReference type="ARBA" id="ARBA00022448"/>
    </source>
</evidence>
<dbReference type="GO" id="GO:0098712">
    <property type="term" value="P:L-glutamate import across plasma membrane"/>
    <property type="evidence" value="ECO:0000318"/>
    <property type="project" value="GO_Central"/>
</dbReference>
<dbReference type="CTD" id="6507"/>
<reference evidence="19" key="3">
    <citation type="submission" date="2025-09" db="UniProtKB">
        <authorList>
            <consortium name="Ensembl"/>
        </authorList>
    </citation>
    <scope>IDENTIFICATION</scope>
</reference>
<evidence type="ECO:0000256" key="4">
    <source>
        <dbReference type="ARBA" id="ARBA00022475"/>
    </source>
</evidence>
<dbReference type="GO" id="GO:0046872">
    <property type="term" value="F:metal ion binding"/>
    <property type="evidence" value="ECO:0007669"/>
    <property type="project" value="UniProtKB-KW"/>
</dbReference>
<evidence type="ECO:0000313" key="19">
    <source>
        <dbReference type="Ensembl" id="ENSACAP00000009092.3"/>
    </source>
</evidence>
<dbReference type="SUPFAM" id="SSF118215">
    <property type="entry name" value="Proton glutamate symport protein"/>
    <property type="match status" value="1"/>
</dbReference>
<keyword evidence="4" id="KW-1003">Cell membrane</keyword>
<dbReference type="PROSITE" id="PS00714">
    <property type="entry name" value="NA_DICARBOXYL_SYMP_2"/>
    <property type="match status" value="1"/>
</dbReference>
<dbReference type="InterPro" id="IPR018107">
    <property type="entry name" value="Na-dicarboxylate_symporter_CS"/>
</dbReference>
<dbReference type="GO" id="GO:0015501">
    <property type="term" value="F:glutamate:sodium symporter activity"/>
    <property type="evidence" value="ECO:0000318"/>
    <property type="project" value="GO_Central"/>
</dbReference>
<organism evidence="19 20">
    <name type="scientific">Anolis carolinensis</name>
    <name type="common">Green anole</name>
    <name type="synonym">American chameleon</name>
    <dbReference type="NCBI Taxonomy" id="28377"/>
    <lineage>
        <taxon>Eukaryota</taxon>
        <taxon>Metazoa</taxon>
        <taxon>Chordata</taxon>
        <taxon>Craniata</taxon>
        <taxon>Vertebrata</taxon>
        <taxon>Euteleostomi</taxon>
        <taxon>Lepidosauria</taxon>
        <taxon>Squamata</taxon>
        <taxon>Bifurcata</taxon>
        <taxon>Unidentata</taxon>
        <taxon>Episquamata</taxon>
        <taxon>Toxicofera</taxon>
        <taxon>Iguania</taxon>
        <taxon>Dactyloidae</taxon>
        <taxon>Anolis</taxon>
    </lineage>
</organism>
<dbReference type="PANTHER" id="PTHR11958">
    <property type="entry name" value="SODIUM/DICARBOXYLATE SYMPORTER-RELATED"/>
    <property type="match status" value="1"/>
</dbReference>
<evidence type="ECO:0000256" key="2">
    <source>
        <dbReference type="ARBA" id="ARBA00011233"/>
    </source>
</evidence>
<feature type="transmembrane region" description="Helical" evidence="17">
    <location>
        <begin position="92"/>
        <end position="111"/>
    </location>
</feature>
<comment type="similarity">
    <text evidence="17">Belongs to the dicarboxylate/amino acid:cation symporter (DAACS) (TC 2.A.23) family.</text>
</comment>
<dbReference type="AlphaFoldDB" id="H9GF06"/>
<dbReference type="PANTHER" id="PTHR11958:SF24">
    <property type="entry name" value="EXCITATORY AMINO ACID TRANSPORTER 1"/>
    <property type="match status" value="1"/>
</dbReference>
<reference evidence="19" key="1">
    <citation type="submission" date="2009-12" db="EMBL/GenBank/DDBJ databases">
        <title>The Genome Sequence of Anolis carolinensis (Green Anole Lizard).</title>
        <authorList>
            <consortium name="The Genome Sequencing Platform"/>
            <person name="Di Palma F."/>
            <person name="Alfoldi J."/>
            <person name="Heiman D."/>
            <person name="Young S."/>
            <person name="Grabherr M."/>
            <person name="Johnson J."/>
            <person name="Lander E.S."/>
            <person name="Lindblad-Toh K."/>
        </authorList>
    </citation>
    <scope>NUCLEOTIDE SEQUENCE [LARGE SCALE GENOMIC DNA]</scope>
    <source>
        <strain evidence="19">JBL SC #1</strain>
    </source>
</reference>
<dbReference type="GO" id="GO:0009449">
    <property type="term" value="P:gamma-aminobutyric acid biosynthetic process"/>
    <property type="evidence" value="ECO:0007669"/>
    <property type="project" value="Ensembl"/>
</dbReference>
<dbReference type="FunCoup" id="H9GF06">
    <property type="interactions" value="20"/>
</dbReference>
<dbReference type="GO" id="GO:0015175">
    <property type="term" value="F:neutral L-amino acid transmembrane transporter activity"/>
    <property type="evidence" value="ECO:0000318"/>
    <property type="project" value="GO_Central"/>
</dbReference>
<dbReference type="GO" id="GO:0009416">
    <property type="term" value="P:response to light stimulus"/>
    <property type="evidence" value="ECO:0007669"/>
    <property type="project" value="Ensembl"/>
</dbReference>
<keyword evidence="20" id="KW-1185">Reference proteome</keyword>
<dbReference type="GO" id="GO:0009611">
    <property type="term" value="P:response to wounding"/>
    <property type="evidence" value="ECO:0007669"/>
    <property type="project" value="Ensembl"/>
</dbReference>
<dbReference type="GO" id="GO:0140009">
    <property type="term" value="P:L-aspartate import across plasma membrane"/>
    <property type="evidence" value="ECO:0000318"/>
    <property type="project" value="GO_Central"/>
</dbReference>
<keyword evidence="13" id="KW-0325">Glycoprotein</keyword>
<dbReference type="Proteomes" id="UP000001646">
    <property type="component" value="Unplaced"/>
</dbReference>
<dbReference type="InterPro" id="IPR001991">
    <property type="entry name" value="Na-dicarboxylate_symporter"/>
</dbReference>
<feature type="region of interest" description="Disordered" evidence="18">
    <location>
        <begin position="518"/>
        <end position="543"/>
    </location>
</feature>
<dbReference type="FunFam" id="1.10.3860.10:FF:000002">
    <property type="entry name" value="Amino acid transporter"/>
    <property type="match status" value="1"/>
</dbReference>
<evidence type="ECO:0000256" key="6">
    <source>
        <dbReference type="ARBA" id="ARBA00022723"/>
    </source>
</evidence>
<dbReference type="RefSeq" id="XP_003224301.1">
    <property type="nucleotide sequence ID" value="XM_003224253.4"/>
</dbReference>
<dbReference type="GO" id="GO:0050885">
    <property type="term" value="P:neuromuscular process controlling balance"/>
    <property type="evidence" value="ECO:0007669"/>
    <property type="project" value="Ensembl"/>
</dbReference>
<evidence type="ECO:0000256" key="14">
    <source>
        <dbReference type="ARBA" id="ARBA00047601"/>
    </source>
</evidence>
<evidence type="ECO:0000256" key="17">
    <source>
        <dbReference type="RuleBase" id="RU361216"/>
    </source>
</evidence>
<comment type="catalytic activity">
    <reaction evidence="15">
        <text>K(+)(in) + L-aspartate(out) + 3 Na(+)(out) + H(+)(out) = K(+)(out) + L-aspartate(in) + 3 Na(+)(in) + H(+)(in)</text>
        <dbReference type="Rhea" id="RHEA:70851"/>
        <dbReference type="ChEBI" id="CHEBI:15378"/>
        <dbReference type="ChEBI" id="CHEBI:29101"/>
        <dbReference type="ChEBI" id="CHEBI:29103"/>
        <dbReference type="ChEBI" id="CHEBI:29991"/>
    </reaction>
</comment>
<feature type="transmembrane region" description="Helical" evidence="17">
    <location>
        <begin position="315"/>
        <end position="341"/>
    </location>
</feature>
<feature type="transmembrane region" description="Helical" evidence="17">
    <location>
        <begin position="49"/>
        <end position="71"/>
    </location>
</feature>
<keyword evidence="7 17" id="KW-0769">Symport</keyword>
<dbReference type="eggNOG" id="KOG3787">
    <property type="taxonomic scope" value="Eukaryota"/>
</dbReference>
<evidence type="ECO:0000256" key="7">
    <source>
        <dbReference type="ARBA" id="ARBA00022847"/>
    </source>
</evidence>
<gene>
    <name evidence="19" type="primary">SLC1A3</name>
</gene>
<keyword evidence="3 17" id="KW-0813">Transport</keyword>
<proteinExistence type="inferred from homology"/>
<keyword evidence="10 17" id="KW-1133">Transmembrane helix</keyword>
<dbReference type="GO" id="GO:0045202">
    <property type="term" value="C:synapse"/>
    <property type="evidence" value="ECO:0007669"/>
    <property type="project" value="Ensembl"/>
</dbReference>
<comment type="catalytic activity">
    <reaction evidence="14">
        <text>K(+)(in) + L-glutamate(out) + 3 Na(+)(out) + H(+)(out) = K(+)(out) + L-glutamate(in) + 3 Na(+)(in) + H(+)(in)</text>
        <dbReference type="Rhea" id="RHEA:70699"/>
        <dbReference type="ChEBI" id="CHEBI:15378"/>
        <dbReference type="ChEBI" id="CHEBI:29101"/>
        <dbReference type="ChEBI" id="CHEBI:29103"/>
        <dbReference type="ChEBI" id="CHEBI:29985"/>
    </reaction>
</comment>
<dbReference type="InterPro" id="IPR050746">
    <property type="entry name" value="DAACS"/>
</dbReference>
<feature type="compositionally biased region" description="Basic and acidic residues" evidence="18">
    <location>
        <begin position="532"/>
        <end position="543"/>
    </location>
</feature>
<dbReference type="GO" id="GO:0006883">
    <property type="term" value="P:intracellular sodium ion homeostasis"/>
    <property type="evidence" value="ECO:0007669"/>
    <property type="project" value="Ensembl"/>
</dbReference>
<keyword evidence="6" id="KW-0479">Metal-binding</keyword>
<accession>H9GF06</accession>
<feature type="transmembrane region" description="Helical" evidence="17">
    <location>
        <begin position="347"/>
        <end position="365"/>
    </location>
</feature>
<keyword evidence="8" id="KW-0630">Potassium</keyword>
<dbReference type="PROSITE" id="PS00713">
    <property type="entry name" value="NA_DICARBOXYL_SYMP_1"/>
    <property type="match status" value="1"/>
</dbReference>
<evidence type="ECO:0000256" key="13">
    <source>
        <dbReference type="ARBA" id="ARBA00023180"/>
    </source>
</evidence>
<dbReference type="HOGENOM" id="CLU_019375_3_2_1"/>
<dbReference type="GeneID" id="100562038"/>
<feature type="transmembrane region" description="Helical" evidence="17">
    <location>
        <begin position="123"/>
        <end position="145"/>
    </location>
</feature>
<reference evidence="19" key="2">
    <citation type="submission" date="2025-08" db="UniProtKB">
        <authorList>
            <consortium name="Ensembl"/>
        </authorList>
    </citation>
    <scope>IDENTIFICATION</scope>
</reference>
<dbReference type="GO" id="GO:0005886">
    <property type="term" value="C:plasma membrane"/>
    <property type="evidence" value="ECO:0000318"/>
    <property type="project" value="GO_Central"/>
</dbReference>
<evidence type="ECO:0000256" key="12">
    <source>
        <dbReference type="ARBA" id="ARBA00023136"/>
    </source>
</evidence>
<dbReference type="InterPro" id="IPR036458">
    <property type="entry name" value="Na:dicarbo_symporter_sf"/>
</dbReference>
<dbReference type="GO" id="GO:0071805">
    <property type="term" value="P:potassium ion transmembrane transport"/>
    <property type="evidence" value="ECO:0007669"/>
    <property type="project" value="Ensembl"/>
</dbReference>
<keyword evidence="5 17" id="KW-0812">Transmembrane</keyword>
<evidence type="ECO:0000256" key="9">
    <source>
        <dbReference type="ARBA" id="ARBA00022970"/>
    </source>
</evidence>
<dbReference type="KEGG" id="acs:100562038"/>
<evidence type="ECO:0000256" key="18">
    <source>
        <dbReference type="SAM" id="MobiDB-lite"/>
    </source>
</evidence>
<keyword evidence="11" id="KW-0915">Sodium</keyword>
<keyword evidence="9" id="KW-0029">Amino-acid transport</keyword>
<dbReference type="Ensembl" id="ENSACAT00000009285.4">
    <property type="protein sequence ID" value="ENSACAP00000009092.3"/>
    <property type="gene ID" value="ENSACAG00000009253.4"/>
</dbReference>
<dbReference type="GO" id="GO:1902476">
    <property type="term" value="P:chloride transmembrane transport"/>
    <property type="evidence" value="ECO:0007669"/>
    <property type="project" value="Ensembl"/>
</dbReference>
<dbReference type="GO" id="GO:0043025">
    <property type="term" value="C:neuronal cell body"/>
    <property type="evidence" value="ECO:0007669"/>
    <property type="project" value="Ensembl"/>
</dbReference>
<dbReference type="PRINTS" id="PR00173">
    <property type="entry name" value="EDTRNSPORT"/>
</dbReference>
<evidence type="ECO:0000313" key="20">
    <source>
        <dbReference type="Proteomes" id="UP000001646"/>
    </source>
</evidence>
<dbReference type="GO" id="GO:0043005">
    <property type="term" value="C:neuron projection"/>
    <property type="evidence" value="ECO:0007669"/>
    <property type="project" value="Ensembl"/>
</dbReference>
<evidence type="ECO:0000256" key="10">
    <source>
        <dbReference type="ARBA" id="ARBA00022989"/>
    </source>
</evidence>
<dbReference type="GO" id="GO:0046677">
    <property type="term" value="P:response to antibiotic"/>
    <property type="evidence" value="ECO:0007669"/>
    <property type="project" value="Ensembl"/>
</dbReference>
<dbReference type="GO" id="GO:0070779">
    <property type="term" value="P:D-aspartate import across plasma membrane"/>
    <property type="evidence" value="ECO:0000318"/>
    <property type="project" value="GO_Central"/>
</dbReference>
<comment type="subcellular location">
    <subcellularLocation>
        <location evidence="1">Cell membrane</location>
        <topology evidence="1">Multi-pass membrane protein</topology>
    </subcellularLocation>
    <subcellularLocation>
        <location evidence="17">Membrane</location>
        <topology evidence="17">Multi-pass membrane protein</topology>
    </subcellularLocation>
</comment>
<feature type="transmembrane region" description="Helical" evidence="17">
    <location>
        <begin position="238"/>
        <end position="258"/>
    </location>
</feature>
<dbReference type="Pfam" id="PF00375">
    <property type="entry name" value="SDF"/>
    <property type="match status" value="1"/>
</dbReference>
<dbReference type="OrthoDB" id="5877963at2759"/>
<dbReference type="Bgee" id="ENSACAG00000009253">
    <property type="expression patterns" value="Expressed in testis and 7 other cell types or tissues"/>
</dbReference>
<dbReference type="GO" id="GO:0048667">
    <property type="term" value="P:cell morphogenesis involved in neuron differentiation"/>
    <property type="evidence" value="ECO:0007669"/>
    <property type="project" value="Ensembl"/>
</dbReference>
<dbReference type="GeneTree" id="ENSGT00940000155464"/>
<evidence type="ECO:0000256" key="11">
    <source>
        <dbReference type="ARBA" id="ARBA00023053"/>
    </source>
</evidence>
<evidence type="ECO:0000256" key="5">
    <source>
        <dbReference type="ARBA" id="ARBA00022692"/>
    </source>
</evidence>
<evidence type="ECO:0000256" key="8">
    <source>
        <dbReference type="ARBA" id="ARBA00022958"/>
    </source>
</evidence>
<dbReference type="GO" id="GO:0007605">
    <property type="term" value="P:sensory perception of sound"/>
    <property type="evidence" value="ECO:0007669"/>
    <property type="project" value="Ensembl"/>
</dbReference>
<name>H9GF06_ANOCA</name>
<evidence type="ECO:0000256" key="15">
    <source>
        <dbReference type="ARBA" id="ARBA00048715"/>
    </source>
</evidence>
<dbReference type="STRING" id="28377.ENSACAP00000009092"/>
<evidence type="ECO:0000256" key="1">
    <source>
        <dbReference type="ARBA" id="ARBA00004651"/>
    </source>
</evidence>
<dbReference type="InParanoid" id="H9GF06"/>
<evidence type="ECO:0000256" key="16">
    <source>
        <dbReference type="ARBA" id="ARBA00049118"/>
    </source>
</evidence>
<dbReference type="Gene3D" id="1.10.3860.10">
    <property type="entry name" value="Sodium:dicarboxylate symporter"/>
    <property type="match status" value="1"/>
</dbReference>
<protein>
    <recommendedName>
        <fullName evidence="17">Amino acid transporter</fullName>
    </recommendedName>
</protein>
<comment type="catalytic activity">
    <reaction evidence="16">
        <text>D-aspartate(out) + K(+)(in) + 3 Na(+)(out) + H(+)(out) = D-aspartate(in) + K(+)(out) + 3 Na(+)(in) + H(+)(in)</text>
        <dbReference type="Rhea" id="RHEA:71379"/>
        <dbReference type="ChEBI" id="CHEBI:15378"/>
        <dbReference type="ChEBI" id="CHEBI:29101"/>
        <dbReference type="ChEBI" id="CHEBI:29103"/>
        <dbReference type="ChEBI" id="CHEBI:29990"/>
    </reaction>
</comment>
<dbReference type="GO" id="GO:0016595">
    <property type="term" value="F:glutamate binding"/>
    <property type="evidence" value="ECO:0007669"/>
    <property type="project" value="Ensembl"/>
</dbReference>
<dbReference type="GO" id="GO:0005314">
    <property type="term" value="F:high-affinity L-glutamate transmembrane transporter activity"/>
    <property type="evidence" value="ECO:0007669"/>
    <property type="project" value="Ensembl"/>
</dbReference>
<keyword evidence="12 17" id="KW-0472">Membrane</keyword>
<dbReference type="GO" id="GO:0071314">
    <property type="term" value="P:cellular response to cocaine"/>
    <property type="evidence" value="ECO:0007669"/>
    <property type="project" value="Ensembl"/>
</dbReference>
<dbReference type="GO" id="GO:0005313">
    <property type="term" value="F:L-glutamate transmembrane transporter activity"/>
    <property type="evidence" value="ECO:0000318"/>
    <property type="project" value="GO_Central"/>
</dbReference>
<dbReference type="GO" id="GO:0031223">
    <property type="term" value="P:auditory behavior"/>
    <property type="evidence" value="ECO:0007669"/>
    <property type="project" value="Ensembl"/>
</dbReference>
<dbReference type="GO" id="GO:0009986">
    <property type="term" value="C:cell surface"/>
    <property type="evidence" value="ECO:0007669"/>
    <property type="project" value="Ensembl"/>
</dbReference>
<feature type="transmembrane region" description="Helical" evidence="17">
    <location>
        <begin position="278"/>
        <end position="303"/>
    </location>
</feature>
<sequence length="543" mass="59809">MTKSNGEDTRAGNRMERIQQGVRKRTLMAKKKVQSITKDDVKSYLLRNFFVLFTIIAVIVGIILGFSLRSYNFSYREVKYFSFPGELLMRMLQMLVLPLIVSSLVTGVAALDSKASGKMGLRAVVYYMSTTIIAVLIGIIMVVIIHPGKGSKEKMHREGKIVRVTAADAFLDLIRNMFPPNLVEACFKQFKTNYEERIPRVTYNSNETSLLNGIINNVSEAMENLTLLKREMIPVPGAVNGVNALGLVVFSISFGLVIGNMREQGRALREFFDSLNEAIMRLVALIMWYAPLGILFLIAGKIVEMEDMGVIGGQLAMYTVTVIIGLLIHAIVVLPLIYFLITRKNPWVFIGGLLQALITALGTSSSSATLPITFKCLEENNGVDKRITRFVLPVGATINMDGTALYEALAAIFIAQVNNMDLNFGQILTISITATAASIGAAGIPQAGLVTMVIVLTSVGLPTDDITLIIAVDWFLDRLRTTTNVLGDSIGAGIVEHLSRHELRSKDAEMGNSVIEENEMKKPYQLISQENENEKPLDSETKM</sequence>
<dbReference type="GO" id="GO:0009410">
    <property type="term" value="P:response to xenobiotic stimulus"/>
    <property type="evidence" value="ECO:0007669"/>
    <property type="project" value="Ensembl"/>
</dbReference>